<gene>
    <name evidence="1" type="ORF">GCM10009663_39760</name>
</gene>
<organism evidence="1 2">
    <name type="scientific">Kitasatospora arboriphila</name>
    <dbReference type="NCBI Taxonomy" id="258052"/>
    <lineage>
        <taxon>Bacteria</taxon>
        <taxon>Bacillati</taxon>
        <taxon>Actinomycetota</taxon>
        <taxon>Actinomycetes</taxon>
        <taxon>Kitasatosporales</taxon>
        <taxon>Streptomycetaceae</taxon>
        <taxon>Kitasatospora</taxon>
    </lineage>
</organism>
<comment type="caution">
    <text evidence="1">The sequence shown here is derived from an EMBL/GenBank/DDBJ whole genome shotgun (WGS) entry which is preliminary data.</text>
</comment>
<dbReference type="RefSeq" id="WP_344624994.1">
    <property type="nucleotide sequence ID" value="NZ_BAAALD010000037.1"/>
</dbReference>
<name>A0ABP4E4H5_9ACTN</name>
<dbReference type="Proteomes" id="UP001499987">
    <property type="component" value="Unassembled WGS sequence"/>
</dbReference>
<keyword evidence="2" id="KW-1185">Reference proteome</keyword>
<protein>
    <submittedName>
        <fullName evidence="1">Uncharacterized protein</fullName>
    </submittedName>
</protein>
<sequence length="79" mass="9157">MDHDANQPIQVELRWENPDARHALERWTQYTVTITRRQLGELLTTVDDLEFDQDLTPAALTTSQRCRTLHLPHCGCGRT</sequence>
<accession>A0ABP4E4H5</accession>
<evidence type="ECO:0000313" key="1">
    <source>
        <dbReference type="EMBL" id="GAA1092045.1"/>
    </source>
</evidence>
<evidence type="ECO:0000313" key="2">
    <source>
        <dbReference type="Proteomes" id="UP001499987"/>
    </source>
</evidence>
<reference evidence="2" key="1">
    <citation type="journal article" date="2019" name="Int. J. Syst. Evol. Microbiol.">
        <title>The Global Catalogue of Microorganisms (GCM) 10K type strain sequencing project: providing services to taxonomists for standard genome sequencing and annotation.</title>
        <authorList>
            <consortium name="The Broad Institute Genomics Platform"/>
            <consortium name="The Broad Institute Genome Sequencing Center for Infectious Disease"/>
            <person name="Wu L."/>
            <person name="Ma J."/>
        </authorList>
    </citation>
    <scope>NUCLEOTIDE SEQUENCE [LARGE SCALE GENOMIC DNA]</scope>
    <source>
        <strain evidence="2">JCM 13002</strain>
    </source>
</reference>
<dbReference type="EMBL" id="BAAALD010000037">
    <property type="protein sequence ID" value="GAA1092045.1"/>
    <property type="molecule type" value="Genomic_DNA"/>
</dbReference>
<proteinExistence type="predicted"/>